<accession>A0A150PR34</accession>
<organism evidence="1 2">
    <name type="scientific">Sorangium cellulosum</name>
    <name type="common">Polyangium cellulosum</name>
    <dbReference type="NCBI Taxonomy" id="56"/>
    <lineage>
        <taxon>Bacteria</taxon>
        <taxon>Pseudomonadati</taxon>
        <taxon>Myxococcota</taxon>
        <taxon>Polyangia</taxon>
        <taxon>Polyangiales</taxon>
        <taxon>Polyangiaceae</taxon>
        <taxon>Sorangium</taxon>
    </lineage>
</organism>
<dbReference type="SUPFAM" id="SSF48452">
    <property type="entry name" value="TPR-like"/>
    <property type="match status" value="1"/>
</dbReference>
<dbReference type="AlphaFoldDB" id="A0A150PR34"/>
<dbReference type="Pfam" id="PF13374">
    <property type="entry name" value="TPR_10"/>
    <property type="match status" value="1"/>
</dbReference>
<evidence type="ECO:0000313" key="2">
    <source>
        <dbReference type="Proteomes" id="UP000075420"/>
    </source>
</evidence>
<protein>
    <submittedName>
        <fullName evidence="1">Uncharacterized protein</fullName>
    </submittedName>
</protein>
<proteinExistence type="predicted"/>
<evidence type="ECO:0000313" key="1">
    <source>
        <dbReference type="EMBL" id="KYF58185.1"/>
    </source>
</evidence>
<name>A0A150PR34_SORCE</name>
<sequence length="91" mass="9830">MREHLEAEPSCVDTLTSLGAVLSDAGRHLEALMALRQAEGLGSSDANTYHNLAVAMMNTSERDKARGYFEKAARLRAGAGTLQAYFDPHGH</sequence>
<dbReference type="InterPro" id="IPR011990">
    <property type="entry name" value="TPR-like_helical_dom_sf"/>
</dbReference>
<dbReference type="EMBL" id="JELY01000773">
    <property type="protein sequence ID" value="KYF58185.1"/>
    <property type="molecule type" value="Genomic_DNA"/>
</dbReference>
<gene>
    <name evidence="1" type="ORF">BE08_13645</name>
</gene>
<comment type="caution">
    <text evidence="1">The sequence shown here is derived from an EMBL/GenBank/DDBJ whole genome shotgun (WGS) entry which is preliminary data.</text>
</comment>
<reference evidence="1 2" key="1">
    <citation type="submission" date="2014-02" db="EMBL/GenBank/DDBJ databases">
        <title>The small core and large imbalanced accessory genome model reveals a collaborative survival strategy of Sorangium cellulosum strains in nature.</title>
        <authorList>
            <person name="Han K."/>
            <person name="Peng R."/>
            <person name="Blom J."/>
            <person name="Li Y.-Z."/>
        </authorList>
    </citation>
    <scope>NUCLEOTIDE SEQUENCE [LARGE SCALE GENOMIC DNA]</scope>
    <source>
        <strain evidence="1 2">So0157-25</strain>
    </source>
</reference>
<dbReference type="Proteomes" id="UP000075420">
    <property type="component" value="Unassembled WGS sequence"/>
</dbReference>
<dbReference type="Gene3D" id="1.25.40.10">
    <property type="entry name" value="Tetratricopeptide repeat domain"/>
    <property type="match status" value="1"/>
</dbReference>